<feature type="compositionally biased region" description="Low complexity" evidence="2">
    <location>
        <begin position="871"/>
        <end position="885"/>
    </location>
</feature>
<feature type="region of interest" description="Disordered" evidence="2">
    <location>
        <begin position="660"/>
        <end position="679"/>
    </location>
</feature>
<protein>
    <submittedName>
        <fullName evidence="3">Uncharacterized protein</fullName>
    </submittedName>
</protein>
<sequence length="900" mass="98706">MDDLMTRSVPDGAAMQELDPKPGFLVGGTVQSFLPPKPMDPVLYSTSSLPYAANILLDEQRTIPRSLMPKPQVPEKKPALLKAVTRSQSMKEPGGKPVPKRPPKAKYSLPDEETKFHSLPRRKPALKRSSSNCSIKSDAGKKEEKVSTLQRGRQLPEPPKKPAETTLKKSPVAKTGSTSSLSASMYATLPRRGKLKQQSPDSSDSAHDTVPSTKPAPKPPPKPVYLAPKTMPRSLVKKPDSVDGKPPSGNSVKRSASTPRAPSPGFNRSKKEPAKVPTKPPRPVIYLENATQTLLTLEDMESSLVTPGSKVVSVAIPTTDAGVQAEINFYDPTKNYTAADAQNLSHQLERLTLEHCRLENNYARLRSAVGEVDRLKTELKKLQKTLEEEVAIKNEVQQELDETSTRVQSMLSSLEGVEKEFTSRGNNLADLEIQLELAQQSILNQQVEIETNQNIILALQMDLEKSLTAQKALFQQLHEAEAESRELQDFLQSEKNTLQDALREAEKTMNQLRFQAEEKDKLLQEQTLKCGRLMQLSSVEERSSPFEERGVGDGTDGDQDSVTSSAKEMLLHQGAQLSSSAVALENLSFKVSSLHQVIVAAQNSSGDFMTEGNLLGELLKQLVGPEELSKLLREGPMKQKPPKPKSDLMCASSNMLESVMEEEEDDLLPEKPKNASGNTLSEQVTEIDALLSEFLKNVLIIGAIAQRNANEFKQERDDLLTLSEARDREMATLRSATASPKPVNGASSHFSLGTDSPQGSEKKLLESPGDKPDAFLLSMKSEMSRTKLKLLEKDAEMREKEERHARHAQILLENWRRAEAELSRLDDAMDRVVMTLQGVPDVVTATPALKKLLIDLGSLNCGIPYKPSVNGASKAAGSPGSSPPGNGTLMEADELETVID</sequence>
<evidence type="ECO:0000256" key="1">
    <source>
        <dbReference type="SAM" id="Coils"/>
    </source>
</evidence>
<evidence type="ECO:0000256" key="2">
    <source>
        <dbReference type="SAM" id="MobiDB-lite"/>
    </source>
</evidence>
<organism evidence="3">
    <name type="scientific">Notodromas monacha</name>
    <dbReference type="NCBI Taxonomy" id="399045"/>
    <lineage>
        <taxon>Eukaryota</taxon>
        <taxon>Metazoa</taxon>
        <taxon>Ecdysozoa</taxon>
        <taxon>Arthropoda</taxon>
        <taxon>Crustacea</taxon>
        <taxon>Oligostraca</taxon>
        <taxon>Ostracoda</taxon>
        <taxon>Podocopa</taxon>
        <taxon>Podocopida</taxon>
        <taxon>Cypridocopina</taxon>
        <taxon>Cypridoidea</taxon>
        <taxon>Cyprididae</taxon>
        <taxon>Notodromas</taxon>
    </lineage>
</organism>
<dbReference type="EMBL" id="CAJPEX010000070">
    <property type="protein sequence ID" value="CAG0913004.1"/>
    <property type="molecule type" value="Genomic_DNA"/>
</dbReference>
<keyword evidence="1" id="KW-0175">Coiled coil</keyword>
<reference evidence="3" key="1">
    <citation type="submission" date="2020-11" db="EMBL/GenBank/DDBJ databases">
        <authorList>
            <person name="Tran Van P."/>
        </authorList>
    </citation>
    <scope>NUCLEOTIDE SEQUENCE</scope>
</reference>
<feature type="compositionally biased region" description="Basic and acidic residues" evidence="2">
    <location>
        <begin position="158"/>
        <end position="167"/>
    </location>
</feature>
<feature type="region of interest" description="Disordered" evidence="2">
    <location>
        <begin position="733"/>
        <end position="771"/>
    </location>
</feature>
<feature type="coiled-coil region" evidence="1">
    <location>
        <begin position="477"/>
        <end position="525"/>
    </location>
</feature>
<feature type="compositionally biased region" description="Polar residues" evidence="2">
    <location>
        <begin position="745"/>
        <end position="759"/>
    </location>
</feature>
<name>A0A7R9BFQ7_9CRUS</name>
<feature type="compositionally biased region" description="Acidic residues" evidence="2">
    <location>
        <begin position="891"/>
        <end position="900"/>
    </location>
</feature>
<feature type="compositionally biased region" description="Polar residues" evidence="2">
    <location>
        <begin position="248"/>
        <end position="260"/>
    </location>
</feature>
<dbReference type="OrthoDB" id="7475679at2759"/>
<feature type="region of interest" description="Disordered" evidence="2">
    <location>
        <begin position="84"/>
        <end position="282"/>
    </location>
</feature>
<accession>A0A7R9BFQ7</accession>
<feature type="compositionally biased region" description="Pro residues" evidence="2">
    <location>
        <begin position="214"/>
        <end position="223"/>
    </location>
</feature>
<feature type="region of interest" description="Disordered" evidence="2">
    <location>
        <begin position="539"/>
        <end position="563"/>
    </location>
</feature>
<feature type="region of interest" description="Disordered" evidence="2">
    <location>
        <begin position="1"/>
        <end position="21"/>
    </location>
</feature>
<evidence type="ECO:0000313" key="3">
    <source>
        <dbReference type="EMBL" id="CAD7272852.1"/>
    </source>
</evidence>
<evidence type="ECO:0000313" key="4">
    <source>
        <dbReference type="Proteomes" id="UP000678499"/>
    </source>
</evidence>
<feature type="compositionally biased region" description="Basic and acidic residues" evidence="2">
    <location>
        <begin position="539"/>
        <end position="551"/>
    </location>
</feature>
<feature type="compositionally biased region" description="Basic and acidic residues" evidence="2">
    <location>
        <begin position="760"/>
        <end position="771"/>
    </location>
</feature>
<dbReference type="Proteomes" id="UP000678499">
    <property type="component" value="Unassembled WGS sequence"/>
</dbReference>
<feature type="region of interest" description="Disordered" evidence="2">
    <location>
        <begin position="870"/>
        <end position="900"/>
    </location>
</feature>
<proteinExistence type="predicted"/>
<feature type="coiled-coil region" evidence="1">
    <location>
        <begin position="365"/>
        <end position="448"/>
    </location>
</feature>
<gene>
    <name evidence="3" type="ORF">NMOB1V02_LOCUS769</name>
</gene>
<keyword evidence="4" id="KW-1185">Reference proteome</keyword>
<feature type="compositionally biased region" description="Polar residues" evidence="2">
    <location>
        <begin position="175"/>
        <end position="185"/>
    </location>
</feature>
<dbReference type="AlphaFoldDB" id="A0A7R9BFQ7"/>
<dbReference type="EMBL" id="OA882107">
    <property type="protein sequence ID" value="CAD7272852.1"/>
    <property type="molecule type" value="Genomic_DNA"/>
</dbReference>